<dbReference type="EMBL" id="KZ678133">
    <property type="protein sequence ID" value="PSN68565.1"/>
    <property type="molecule type" value="Genomic_DNA"/>
</dbReference>
<protein>
    <submittedName>
        <fullName evidence="1">Uncharacterized protein</fullName>
    </submittedName>
</protein>
<dbReference type="Proteomes" id="UP000240883">
    <property type="component" value="Unassembled WGS sequence"/>
</dbReference>
<sequence>MMHLVPLHLQDDYWELLRPVSTAGLPRPKEREGARIIFASLRLDSARPVGLESECSLGLEPKDTGTLFPTASHRSIVYVHSRSRPHFGDEKRTERTASRDGHKGALLRQCQLSYPSNPITLSANHVLHEEFLRHFTCTIGRSSQRLLACRCGIMCAGWNGYFRPMQLPG</sequence>
<keyword evidence="2" id="KW-1185">Reference proteome</keyword>
<name>A0A2T2NSZ3_CORCC</name>
<evidence type="ECO:0000313" key="1">
    <source>
        <dbReference type="EMBL" id="PSN68565.1"/>
    </source>
</evidence>
<proteinExistence type="predicted"/>
<reference evidence="1 2" key="1">
    <citation type="journal article" date="2018" name="Front. Microbiol.">
        <title>Genome-Wide Analysis of Corynespora cassiicola Leaf Fall Disease Putative Effectors.</title>
        <authorList>
            <person name="Lopez D."/>
            <person name="Ribeiro S."/>
            <person name="Label P."/>
            <person name="Fumanal B."/>
            <person name="Venisse J.S."/>
            <person name="Kohler A."/>
            <person name="de Oliveira R.R."/>
            <person name="Labutti K."/>
            <person name="Lipzen A."/>
            <person name="Lail K."/>
            <person name="Bauer D."/>
            <person name="Ohm R.A."/>
            <person name="Barry K.W."/>
            <person name="Spatafora J."/>
            <person name="Grigoriev I.V."/>
            <person name="Martin F.M."/>
            <person name="Pujade-Renaud V."/>
        </authorList>
    </citation>
    <scope>NUCLEOTIDE SEQUENCE [LARGE SCALE GENOMIC DNA]</scope>
    <source>
        <strain evidence="1 2">Philippines</strain>
    </source>
</reference>
<gene>
    <name evidence="1" type="ORF">BS50DRAFT_319875</name>
</gene>
<accession>A0A2T2NSZ3</accession>
<dbReference type="AlphaFoldDB" id="A0A2T2NSZ3"/>
<organism evidence="1 2">
    <name type="scientific">Corynespora cassiicola Philippines</name>
    <dbReference type="NCBI Taxonomy" id="1448308"/>
    <lineage>
        <taxon>Eukaryota</taxon>
        <taxon>Fungi</taxon>
        <taxon>Dikarya</taxon>
        <taxon>Ascomycota</taxon>
        <taxon>Pezizomycotina</taxon>
        <taxon>Dothideomycetes</taxon>
        <taxon>Pleosporomycetidae</taxon>
        <taxon>Pleosporales</taxon>
        <taxon>Corynesporascaceae</taxon>
        <taxon>Corynespora</taxon>
    </lineage>
</organism>
<evidence type="ECO:0000313" key="2">
    <source>
        <dbReference type="Proteomes" id="UP000240883"/>
    </source>
</evidence>